<feature type="compositionally biased region" description="Low complexity" evidence="1">
    <location>
        <begin position="180"/>
        <end position="193"/>
    </location>
</feature>
<reference evidence="3" key="2">
    <citation type="submission" date="2021-08" db="EMBL/GenBank/DDBJ databases">
        <authorList>
            <person name="Gostincar C."/>
            <person name="Sun X."/>
            <person name="Song Z."/>
            <person name="Gunde-Cimerman N."/>
        </authorList>
    </citation>
    <scope>NUCLEOTIDE SEQUENCE</scope>
    <source>
        <strain evidence="3">EXF-9298</strain>
    </source>
</reference>
<dbReference type="InterPro" id="IPR056124">
    <property type="entry name" value="DUF7707"/>
</dbReference>
<proteinExistence type="predicted"/>
<dbReference type="Proteomes" id="UP000729357">
    <property type="component" value="Unassembled WGS sequence"/>
</dbReference>
<name>A0A9P8G5T2_AURME</name>
<dbReference type="EMBL" id="JAHFXS010000001">
    <property type="protein sequence ID" value="KAG9991723.1"/>
    <property type="molecule type" value="Genomic_DNA"/>
</dbReference>
<keyword evidence="4" id="KW-1185">Reference proteome</keyword>
<protein>
    <recommendedName>
        <fullName evidence="2">DUF7707 domain-containing protein</fullName>
    </recommendedName>
</protein>
<evidence type="ECO:0000313" key="3">
    <source>
        <dbReference type="EMBL" id="KAG9991723.1"/>
    </source>
</evidence>
<dbReference type="Pfam" id="PF24808">
    <property type="entry name" value="DUF7707"/>
    <property type="match status" value="1"/>
</dbReference>
<gene>
    <name evidence="3" type="ORF">KCU98_g95</name>
</gene>
<evidence type="ECO:0000313" key="4">
    <source>
        <dbReference type="Proteomes" id="UP000729357"/>
    </source>
</evidence>
<feature type="non-terminal residue" evidence="3">
    <location>
        <position position="363"/>
    </location>
</feature>
<feature type="domain" description="DUF7707" evidence="2">
    <location>
        <begin position="69"/>
        <end position="174"/>
    </location>
</feature>
<organism evidence="3 4">
    <name type="scientific">Aureobasidium melanogenum</name>
    <name type="common">Aureobasidium pullulans var. melanogenum</name>
    <dbReference type="NCBI Taxonomy" id="46634"/>
    <lineage>
        <taxon>Eukaryota</taxon>
        <taxon>Fungi</taxon>
        <taxon>Dikarya</taxon>
        <taxon>Ascomycota</taxon>
        <taxon>Pezizomycotina</taxon>
        <taxon>Dothideomycetes</taxon>
        <taxon>Dothideomycetidae</taxon>
        <taxon>Dothideales</taxon>
        <taxon>Saccotheciaceae</taxon>
        <taxon>Aureobasidium</taxon>
    </lineage>
</organism>
<feature type="region of interest" description="Disordered" evidence="1">
    <location>
        <begin position="176"/>
        <end position="200"/>
    </location>
</feature>
<accession>A0A9P8G5T2</accession>
<comment type="caution">
    <text evidence="3">The sequence shown here is derived from an EMBL/GenBank/DDBJ whole genome shotgun (WGS) entry which is preliminary data.</text>
</comment>
<evidence type="ECO:0000259" key="2">
    <source>
        <dbReference type="Pfam" id="PF24808"/>
    </source>
</evidence>
<dbReference type="PANTHER" id="PTHR38118:SF2">
    <property type="entry name" value="CDP-ALCOHOL PHOSPHATIDYLTRANSFERASE PROTEIN"/>
    <property type="match status" value="1"/>
</dbReference>
<evidence type="ECO:0000256" key="1">
    <source>
        <dbReference type="SAM" id="MobiDB-lite"/>
    </source>
</evidence>
<sequence length="363" mass="38110">MHLTCGRTTPETHADTGRALTTAFAARHPRLCSSNISTSSFKQKSNKMRGFGLLLLPVVAKLASAQSQYTINVTAVPEATRDTWCTNQQNACPLICLQTAANSSDTIENDCDPDTLDYSCICANNVAPNASEYSQTIPYYICTEWGTECISGCGGNTDCEYNCRAQHPCGAQNPTRVNVTSTSSSATASKTASNQGEATNSAGQTIYSGLGGSGAAQTSTSSTKTGSAAALQLGQAYGLFAVTAGIFGGFALLLKRSGSGSLVKVRCVKLLSDCIDTGQLCLFAGLDLGGNSLLELVHVVGYTVLLGVAFWQTHLLELELTVLELFLSKDDGKGNAVGLGSLELRRQLRLDFPAEFGLDAGIP</sequence>
<reference evidence="3" key="1">
    <citation type="journal article" date="2021" name="J Fungi (Basel)">
        <title>Virulence traits and population genomics of the black yeast Aureobasidium melanogenum.</title>
        <authorList>
            <person name="Cernosa A."/>
            <person name="Sun X."/>
            <person name="Gostincar C."/>
            <person name="Fang C."/>
            <person name="Gunde-Cimerman N."/>
            <person name="Song Z."/>
        </authorList>
    </citation>
    <scope>NUCLEOTIDE SEQUENCE</scope>
    <source>
        <strain evidence="3">EXF-9298</strain>
    </source>
</reference>
<dbReference type="PANTHER" id="PTHR38118">
    <property type="entry name" value="ANCHORED CELL WALL PROTEIN 11-RELATED"/>
    <property type="match status" value="1"/>
</dbReference>
<dbReference type="AlphaFoldDB" id="A0A9P8G5T2"/>